<dbReference type="Proteomes" id="UP000554235">
    <property type="component" value="Unassembled WGS sequence"/>
</dbReference>
<comment type="similarity">
    <text evidence="1">Belongs to the Gfo/Idh/MocA family.</text>
</comment>
<dbReference type="Pfam" id="PF13450">
    <property type="entry name" value="NAD_binding_8"/>
    <property type="match status" value="1"/>
</dbReference>
<evidence type="ECO:0000313" key="9">
    <source>
        <dbReference type="Proteomes" id="UP000554235"/>
    </source>
</evidence>
<evidence type="ECO:0000256" key="1">
    <source>
        <dbReference type="ARBA" id="ARBA00010928"/>
    </source>
</evidence>
<dbReference type="InterPro" id="IPR000683">
    <property type="entry name" value="Gfo/Idh/MocA-like_OxRdtase_N"/>
</dbReference>
<evidence type="ECO:0000256" key="3">
    <source>
        <dbReference type="ARBA" id="ARBA00038984"/>
    </source>
</evidence>
<protein>
    <recommendedName>
        <fullName evidence="3">D-xylose 1-dehydrogenase (NADP(+), D-xylono-1,5-lactone-forming)</fullName>
        <ecNumber evidence="3">1.1.1.179</ecNumber>
    </recommendedName>
    <alternativeName>
        <fullName evidence="4">D-xylose-NADP dehydrogenase</fullName>
    </alternativeName>
</protein>
<feature type="domain" description="GFO/IDH/MocA-like oxidoreductase" evidence="7">
    <location>
        <begin position="149"/>
        <end position="287"/>
    </location>
</feature>
<evidence type="ECO:0000256" key="5">
    <source>
        <dbReference type="ARBA" id="ARBA00049233"/>
    </source>
</evidence>
<dbReference type="Pfam" id="PF22725">
    <property type="entry name" value="GFO_IDH_MocA_C3"/>
    <property type="match status" value="1"/>
</dbReference>
<gene>
    <name evidence="8" type="ORF">FALBO_4833</name>
</gene>
<name>A0A8H4LEQ4_9HYPO</name>
<dbReference type="GO" id="GO:0000166">
    <property type="term" value="F:nucleotide binding"/>
    <property type="evidence" value="ECO:0007669"/>
    <property type="project" value="InterPro"/>
</dbReference>
<dbReference type="SUPFAM" id="SSF55347">
    <property type="entry name" value="Glyceraldehyde-3-phosphate dehydrogenase-like, C-terminal domain"/>
    <property type="match status" value="1"/>
</dbReference>
<dbReference type="Pfam" id="PF01408">
    <property type="entry name" value="GFO_IDH_MocA"/>
    <property type="match status" value="1"/>
</dbReference>
<keyword evidence="9" id="KW-1185">Reference proteome</keyword>
<dbReference type="EC" id="1.1.1.179" evidence="3"/>
<dbReference type="GO" id="GO:0047837">
    <property type="term" value="F:D-xylose 1-dehydrogenase (NADP+) activity"/>
    <property type="evidence" value="ECO:0007669"/>
    <property type="project" value="UniProtKB-EC"/>
</dbReference>
<dbReference type="InterPro" id="IPR055170">
    <property type="entry name" value="GFO_IDH_MocA-like_dom"/>
</dbReference>
<evidence type="ECO:0000256" key="2">
    <source>
        <dbReference type="ARBA" id="ARBA00023002"/>
    </source>
</evidence>
<comment type="caution">
    <text evidence="8">The sequence shown here is derived from an EMBL/GenBank/DDBJ whole genome shotgun (WGS) entry which is preliminary data.</text>
</comment>
<dbReference type="EMBL" id="JAADYS010000635">
    <property type="protein sequence ID" value="KAF4468295.1"/>
    <property type="molecule type" value="Genomic_DNA"/>
</dbReference>
<dbReference type="Gene3D" id="3.50.50.60">
    <property type="entry name" value="FAD/NAD(P)-binding domain"/>
    <property type="match status" value="1"/>
</dbReference>
<comment type="catalytic activity">
    <reaction evidence="5">
        <text>D-xylose + NADP(+) = D-xylono-1,5-lactone + NADPH + H(+)</text>
        <dbReference type="Rhea" id="RHEA:22000"/>
        <dbReference type="ChEBI" id="CHEBI:15378"/>
        <dbReference type="ChEBI" id="CHEBI:15867"/>
        <dbReference type="ChEBI" id="CHEBI:53455"/>
        <dbReference type="ChEBI" id="CHEBI:57783"/>
        <dbReference type="ChEBI" id="CHEBI:58349"/>
        <dbReference type="EC" id="1.1.1.179"/>
    </reaction>
</comment>
<organism evidence="8 9">
    <name type="scientific">Fusarium albosuccineum</name>
    <dbReference type="NCBI Taxonomy" id="1237068"/>
    <lineage>
        <taxon>Eukaryota</taxon>
        <taxon>Fungi</taxon>
        <taxon>Dikarya</taxon>
        <taxon>Ascomycota</taxon>
        <taxon>Pezizomycotina</taxon>
        <taxon>Sordariomycetes</taxon>
        <taxon>Hypocreomycetidae</taxon>
        <taxon>Hypocreales</taxon>
        <taxon>Nectriaceae</taxon>
        <taxon>Fusarium</taxon>
        <taxon>Fusarium decemcellulare species complex</taxon>
    </lineage>
</organism>
<dbReference type="Gene3D" id="3.40.50.720">
    <property type="entry name" value="NAD(P)-binding Rossmann-like Domain"/>
    <property type="match status" value="1"/>
</dbReference>
<reference evidence="8 9" key="1">
    <citation type="submission" date="2020-01" db="EMBL/GenBank/DDBJ databases">
        <title>Identification and distribution of gene clusters putatively required for synthesis of sphingolipid metabolism inhibitors in phylogenetically diverse species of the filamentous fungus Fusarium.</title>
        <authorList>
            <person name="Kim H.-S."/>
            <person name="Busman M."/>
            <person name="Brown D.W."/>
            <person name="Divon H."/>
            <person name="Uhlig S."/>
            <person name="Proctor R.H."/>
        </authorList>
    </citation>
    <scope>NUCLEOTIDE SEQUENCE [LARGE SCALE GENOMIC DNA]</scope>
    <source>
        <strain evidence="8 9">NRRL 20459</strain>
    </source>
</reference>
<dbReference type="InterPro" id="IPR036291">
    <property type="entry name" value="NAD(P)-bd_dom_sf"/>
</dbReference>
<evidence type="ECO:0000313" key="8">
    <source>
        <dbReference type="EMBL" id="KAF4468295.1"/>
    </source>
</evidence>
<accession>A0A8H4LEQ4</accession>
<dbReference type="AlphaFoldDB" id="A0A8H4LEQ4"/>
<dbReference type="SUPFAM" id="SSF51735">
    <property type="entry name" value="NAD(P)-binding Rossmann-fold domains"/>
    <property type="match status" value="1"/>
</dbReference>
<evidence type="ECO:0000259" key="6">
    <source>
        <dbReference type="Pfam" id="PF01408"/>
    </source>
</evidence>
<dbReference type="InterPro" id="IPR050984">
    <property type="entry name" value="Gfo/Idh/MocA_domain"/>
</dbReference>
<dbReference type="OrthoDB" id="2129491at2759"/>
<dbReference type="InterPro" id="IPR036188">
    <property type="entry name" value="FAD/NAD-bd_sf"/>
</dbReference>
<dbReference type="SUPFAM" id="SSF51905">
    <property type="entry name" value="FAD/NAD(P)-binding domain"/>
    <property type="match status" value="1"/>
</dbReference>
<proteinExistence type="inferred from homology"/>
<feature type="domain" description="Gfo/Idh/MocA-like oxidoreductase N-terminal" evidence="6">
    <location>
        <begin position="10"/>
        <end position="133"/>
    </location>
</feature>
<sequence length="577" mass="64099">MAETPVYTLRWGIMATGHVAERFVKDILTDPATRGVFDVRHEIHGIASSTSKSRVADFCVKVKAPAGISMYASYIELVTDPNVDIIYVATPASHHFQNAMLAIEAGKSVLCEKPFTVTASQAKILVAAARTRRLFLLEAVWTRFLPLSKKVRDLVASGTVGKIYRVIADNSLNRGLPGGGLDWDDSHRMVNVDLGGGAMLDLGIYSLTWIMQILYHRQPGEERQVPSVISSVSKYRTGIDETTSFIVKFPDHKSMGIGMTSFRIASGVDYDFAAGPPIRIQGTGGEIQVFGPAFKPTKYCIFRKDGNGQVETEEFAIPKDESREGWGHGLYWEADECARCIRDGRLESDVLPLNESLIIMELMESILGQGGVQYPVAITNGNNTSIPSFGIIGGGWYGCHIAITLRSLGFKVRVFEQHSRLLHEASGNNQCRLHMGFHYARHSDTRVQSREGFLRFIERYPDLSREIPCNIYAVPTRESLIDYDTYRTIMAFSGMHFTEGMPAGVLTLANVDGAICTTERVILLRKARAYFEAELDGLLELGHPVSQVRDIGDNVFVDDKKFDYVVDATWGHYVVIH</sequence>
<dbReference type="PANTHER" id="PTHR22604:SF115">
    <property type="entry name" value="DIHYDRODIOL DEHYDROGENASE, PUTATIVE (AFU_ORTHOLOGUE AFUA_1G07520)-RELATED"/>
    <property type="match status" value="1"/>
</dbReference>
<dbReference type="Gene3D" id="3.30.360.10">
    <property type="entry name" value="Dihydrodipicolinate Reductase, domain 2"/>
    <property type="match status" value="1"/>
</dbReference>
<keyword evidence="2" id="KW-0560">Oxidoreductase</keyword>
<dbReference type="PANTHER" id="PTHR22604">
    <property type="entry name" value="OXIDOREDUCTASES"/>
    <property type="match status" value="1"/>
</dbReference>
<evidence type="ECO:0000259" key="7">
    <source>
        <dbReference type="Pfam" id="PF22725"/>
    </source>
</evidence>
<evidence type="ECO:0000256" key="4">
    <source>
        <dbReference type="ARBA" id="ARBA00042988"/>
    </source>
</evidence>